<dbReference type="Pfam" id="PF16491">
    <property type="entry name" value="Peptidase_M48_N"/>
    <property type="match status" value="1"/>
</dbReference>
<evidence type="ECO:0000259" key="8">
    <source>
        <dbReference type="Pfam" id="PF01435"/>
    </source>
</evidence>
<evidence type="ECO:0000256" key="6">
    <source>
        <dbReference type="RuleBase" id="RU003983"/>
    </source>
</evidence>
<comment type="similarity">
    <text evidence="6">Belongs to the peptidase M48 family.</text>
</comment>
<reference evidence="10 11" key="1">
    <citation type="submission" date="2020-11" db="EMBL/GenBank/DDBJ databases">
        <title>Erythrobacter sediminis sp. nov., a marine bacterium from a tidal flat of Garorim Bay.</title>
        <authorList>
            <person name="Kim D."/>
            <person name="Yoo Y."/>
            <person name="Kim J.-J."/>
        </authorList>
    </citation>
    <scope>NUCLEOTIDE SEQUENCE [LARGE SCALE GENOMIC DNA]</scope>
    <source>
        <strain evidence="10 11">JGD-13</strain>
    </source>
</reference>
<feature type="transmembrane region" description="Helical" evidence="7">
    <location>
        <begin position="111"/>
        <end position="137"/>
    </location>
</feature>
<evidence type="ECO:0000256" key="3">
    <source>
        <dbReference type="ARBA" id="ARBA00022801"/>
    </source>
</evidence>
<dbReference type="PANTHER" id="PTHR10120">
    <property type="entry name" value="CAAX PRENYL PROTEASE 1"/>
    <property type="match status" value="1"/>
</dbReference>
<keyword evidence="3 6" id="KW-0378">Hydrolase</keyword>
<keyword evidence="1 6" id="KW-0645">Protease</keyword>
<dbReference type="CDD" id="cd07343">
    <property type="entry name" value="M48A_Zmpste24p_like"/>
    <property type="match status" value="1"/>
</dbReference>
<feature type="transmembrane region" description="Helical" evidence="7">
    <location>
        <begin position="33"/>
        <end position="55"/>
    </location>
</feature>
<comment type="caution">
    <text evidence="10">The sequence shown here is derived from an EMBL/GenBank/DDBJ whole genome shotgun (WGS) entry which is preliminary data.</text>
</comment>
<feature type="domain" description="CAAX prenyl protease 1 N-terminal" evidence="9">
    <location>
        <begin position="13"/>
        <end position="173"/>
    </location>
</feature>
<evidence type="ECO:0000256" key="7">
    <source>
        <dbReference type="SAM" id="Phobius"/>
    </source>
</evidence>
<evidence type="ECO:0000313" key="11">
    <source>
        <dbReference type="Proteomes" id="UP000602442"/>
    </source>
</evidence>
<accession>A0ABS0MZA3</accession>
<evidence type="ECO:0000313" key="10">
    <source>
        <dbReference type="EMBL" id="MBH5321043.1"/>
    </source>
</evidence>
<sequence length="390" mass="42616">MAIDPAAATQAYIDTLSAEELALARDYTTGNHWLLLAGLLVSAFVTWVIVRSGVLDKVAKKLEARGFFLRTFSIALVFLLVSSILALPFGIYEDWWRETQYGRTSQPLADFLSQGAIGTIISAVLGGLFLTGLYLLIRKAGRFWWAWSGALVAGAASFLLLLSPVFIEPIFNQYQYIPEGEVRDAVLELAADAGVPEDRVFMFDGSRQSNNFTANVSGVGGSARIAISDVAMDEASLDEVKAVTGHEIGHYVLGHVWRTLIVISILAVLVFFLTDRTYGWFAHKFGSDAALKDPRGLPVLAFTFGLYFLLVTPVTNAMTRIGEREADAYSLETVGLPDALSGALIKTAEYRYPLAGPVEEAIFYTHPTVENRIRRAMEWKAANGDATAGE</sequence>
<proteinExistence type="inferred from homology"/>
<dbReference type="InterPro" id="IPR032456">
    <property type="entry name" value="Peptidase_M48_N"/>
</dbReference>
<dbReference type="EMBL" id="JAEANY010000001">
    <property type="protein sequence ID" value="MBH5321043.1"/>
    <property type="molecule type" value="Genomic_DNA"/>
</dbReference>
<keyword evidence="7" id="KW-0812">Transmembrane</keyword>
<evidence type="ECO:0000256" key="2">
    <source>
        <dbReference type="ARBA" id="ARBA00022723"/>
    </source>
</evidence>
<feature type="transmembrane region" description="Helical" evidence="7">
    <location>
        <begin position="67"/>
        <end position="91"/>
    </location>
</feature>
<evidence type="ECO:0000256" key="4">
    <source>
        <dbReference type="ARBA" id="ARBA00022833"/>
    </source>
</evidence>
<keyword evidence="7" id="KW-1133">Transmembrane helix</keyword>
<keyword evidence="7" id="KW-0472">Membrane</keyword>
<keyword evidence="5 6" id="KW-0482">Metalloprotease</keyword>
<feature type="transmembrane region" description="Helical" evidence="7">
    <location>
        <begin position="295"/>
        <end position="314"/>
    </location>
</feature>
<dbReference type="RefSeq" id="WP_197919721.1">
    <property type="nucleotide sequence ID" value="NZ_CAWPTA010000006.1"/>
</dbReference>
<evidence type="ECO:0000256" key="1">
    <source>
        <dbReference type="ARBA" id="ARBA00022670"/>
    </source>
</evidence>
<dbReference type="Proteomes" id="UP000602442">
    <property type="component" value="Unassembled WGS sequence"/>
</dbReference>
<feature type="transmembrane region" description="Helical" evidence="7">
    <location>
        <begin position="144"/>
        <end position="167"/>
    </location>
</feature>
<evidence type="ECO:0000256" key="5">
    <source>
        <dbReference type="ARBA" id="ARBA00023049"/>
    </source>
</evidence>
<dbReference type="Pfam" id="PF01435">
    <property type="entry name" value="Peptidase_M48"/>
    <property type="match status" value="1"/>
</dbReference>
<dbReference type="Gene3D" id="3.30.2010.10">
    <property type="entry name" value="Metalloproteases ('zincins'), catalytic domain"/>
    <property type="match status" value="1"/>
</dbReference>
<gene>
    <name evidence="10" type="ORF">I5L03_00420</name>
</gene>
<keyword evidence="2" id="KW-0479">Metal-binding</keyword>
<feature type="transmembrane region" description="Helical" evidence="7">
    <location>
        <begin position="256"/>
        <end position="274"/>
    </location>
</feature>
<name>A0ABS0MZA3_9SPHN</name>
<organism evidence="10 11">
    <name type="scientific">Aurantiacibacter sediminis</name>
    <dbReference type="NCBI Taxonomy" id="2793064"/>
    <lineage>
        <taxon>Bacteria</taxon>
        <taxon>Pseudomonadati</taxon>
        <taxon>Pseudomonadota</taxon>
        <taxon>Alphaproteobacteria</taxon>
        <taxon>Sphingomonadales</taxon>
        <taxon>Erythrobacteraceae</taxon>
        <taxon>Aurantiacibacter</taxon>
    </lineage>
</organism>
<protein>
    <submittedName>
        <fullName evidence="10">M48 family metallopeptidase</fullName>
    </submittedName>
</protein>
<dbReference type="InterPro" id="IPR001915">
    <property type="entry name" value="Peptidase_M48"/>
</dbReference>
<dbReference type="InterPro" id="IPR027057">
    <property type="entry name" value="CAXX_Prtase_1"/>
</dbReference>
<comment type="cofactor">
    <cofactor evidence="6">
        <name>Zn(2+)</name>
        <dbReference type="ChEBI" id="CHEBI:29105"/>
    </cofactor>
    <text evidence="6">Binds 1 zinc ion per subunit.</text>
</comment>
<keyword evidence="4 6" id="KW-0862">Zinc</keyword>
<evidence type="ECO:0000259" key="9">
    <source>
        <dbReference type="Pfam" id="PF16491"/>
    </source>
</evidence>
<feature type="domain" description="Peptidase M48" evidence="8">
    <location>
        <begin position="179"/>
        <end position="379"/>
    </location>
</feature>
<keyword evidence="11" id="KW-1185">Reference proteome</keyword>